<dbReference type="GO" id="GO:0005975">
    <property type="term" value="P:carbohydrate metabolic process"/>
    <property type="evidence" value="ECO:0007669"/>
    <property type="project" value="InterPro"/>
</dbReference>
<dbReference type="SUPFAM" id="SSF53756">
    <property type="entry name" value="UDP-Glycosyltransferase/glycogen phosphorylase"/>
    <property type="match status" value="1"/>
</dbReference>
<dbReference type="NCBIfam" id="TIGR02094">
    <property type="entry name" value="more_P_ylases"/>
    <property type="match status" value="1"/>
</dbReference>
<evidence type="ECO:0000256" key="2">
    <source>
        <dbReference type="ARBA" id="ARBA00006047"/>
    </source>
</evidence>
<dbReference type="GO" id="GO:0008184">
    <property type="term" value="F:glycogen phosphorylase activity"/>
    <property type="evidence" value="ECO:0007669"/>
    <property type="project" value="InterPro"/>
</dbReference>
<accession>A0A6M0RLC1</accession>
<dbReference type="Proteomes" id="UP000481033">
    <property type="component" value="Unassembled WGS sequence"/>
</dbReference>
<evidence type="ECO:0000259" key="5">
    <source>
        <dbReference type="Pfam" id="PF11897"/>
    </source>
</evidence>
<evidence type="ECO:0000256" key="4">
    <source>
        <dbReference type="PIRSR" id="PIRSR000460-1"/>
    </source>
</evidence>
<sequence>MNLRRSLSAKLPPPLKPLTQFIYNYWWSWTSERGSLFRVLAPDLWQDCQHNPVALMQAITPERLWQLAEDPNYLKRLQTLAAEFQTYLHRDHTWAQEVAPSITSDNPVAYFCIEYGIHESLPLYCGGLGVLAGDHLKSASDLGLPMVGVGLLYHQGYFSQRLNRSGWQESHYSCNDFENLPLIPVCNEHGQRLKIRVIIGQRMVKAQVWQVQVGRSLLYLLDTDIIENDSEDRHITAQLYSGDPDKQLAQEMLLGIGGVRMLQALGIEPAIYHLNDVHAAFALLELARFELEQMGGTLDDVKSYVCDRTLFTTHTPVPTGQAFSVGMMENYFADYWPRLGLEREEFLALGHQASSPDVFSMTALALQLTRTANAVSKRHGEVSRQLWQNLYAERSDKKAPIGHVTNGIHARSWIAPLLEDLYQDYLGKHWAERISDPETWSKIEHIPDERLWQRHQILKARLIAYTRDRVLKARRDRKECSDDINAVERLLDPKILTLGFARRFSDYKRSDLIFRDLSRLTRIFSNQKRPVQLIIAGKARPNDTAGKRIIQRVMEWSRHPDLRDRIAFIEDYDMYTAKLMVQGIDLWLNTPRRPLEASGTSGQKVALNGGINFSVLDGWWCEGYKLHLNGWTIGEDAETRDQDVQDTIDAESFYSQLEREIVRLYYDCDRNHVPRAWVKRMKASIRTIAPIFNSDRMVSDYVNQLYIS</sequence>
<reference evidence="6 7" key="1">
    <citation type="journal article" date="2020" name="Microb. Ecol.">
        <title>Ecogenomics of the Marine Benthic Filamentous Cyanobacterium Adonisia.</title>
        <authorList>
            <person name="Walter J.M."/>
            <person name="Coutinho F.H."/>
            <person name="Leomil L."/>
            <person name="Hargreaves P.I."/>
            <person name="Campeao M.E."/>
            <person name="Vieira V.V."/>
            <person name="Silva B.S."/>
            <person name="Fistarol G.O."/>
            <person name="Salomon P.S."/>
            <person name="Sawabe T."/>
            <person name="Mino S."/>
            <person name="Hosokawa M."/>
            <person name="Miyashita H."/>
            <person name="Maruyama F."/>
            <person name="van Verk M.C."/>
            <person name="Dutilh B.E."/>
            <person name="Thompson C.C."/>
            <person name="Thompson F.L."/>
        </authorList>
    </citation>
    <scope>NUCLEOTIDE SEQUENCE [LARGE SCALE GENOMIC DNA]</scope>
    <source>
        <strain evidence="6 7">CCMR0081</strain>
    </source>
</reference>
<evidence type="ECO:0000256" key="3">
    <source>
        <dbReference type="ARBA" id="ARBA00022533"/>
    </source>
</evidence>
<comment type="caution">
    <text evidence="6">The sequence shown here is derived from an EMBL/GenBank/DDBJ whole genome shotgun (WGS) entry which is preliminary data.</text>
</comment>
<dbReference type="Gene3D" id="3.40.50.2000">
    <property type="entry name" value="Glycogen Phosphorylase B"/>
    <property type="match status" value="3"/>
</dbReference>
<dbReference type="InterPro" id="IPR011834">
    <property type="entry name" value="Agluc_phsphrylas"/>
</dbReference>
<dbReference type="Pfam" id="PF11897">
    <property type="entry name" value="DUF3417"/>
    <property type="match status" value="1"/>
</dbReference>
<keyword evidence="3" id="KW-0021">Allosteric enzyme</keyword>
<keyword evidence="7" id="KW-1185">Reference proteome</keyword>
<evidence type="ECO:0000313" key="7">
    <source>
        <dbReference type="Proteomes" id="UP000481033"/>
    </source>
</evidence>
<dbReference type="PANTHER" id="PTHR42655">
    <property type="entry name" value="GLYCOGEN PHOSPHORYLASE"/>
    <property type="match status" value="1"/>
</dbReference>
<keyword evidence="4" id="KW-0663">Pyridoxal phosphate</keyword>
<dbReference type="AlphaFoldDB" id="A0A6M0RLC1"/>
<name>A0A6M0RLC1_9CYAN</name>
<dbReference type="Pfam" id="PF00343">
    <property type="entry name" value="Phosphorylase"/>
    <property type="match status" value="1"/>
</dbReference>
<organism evidence="6 7">
    <name type="scientific">Adonisia turfae CCMR0081</name>
    <dbReference type="NCBI Taxonomy" id="2292702"/>
    <lineage>
        <taxon>Bacteria</taxon>
        <taxon>Bacillati</taxon>
        <taxon>Cyanobacteriota</taxon>
        <taxon>Adonisia</taxon>
        <taxon>Adonisia turfae</taxon>
    </lineage>
</organism>
<comment type="similarity">
    <text evidence="2">Belongs to the glycogen phosphorylase family.</text>
</comment>
<comment type="catalytic activity">
    <reaction evidence="1">
        <text>[(1-&gt;4)-alpha-D-glucosyl](n) + phosphate = [(1-&gt;4)-alpha-D-glucosyl](n-1) + alpha-D-glucose 1-phosphate</text>
        <dbReference type="Rhea" id="RHEA:41732"/>
        <dbReference type="Rhea" id="RHEA-COMP:9584"/>
        <dbReference type="Rhea" id="RHEA-COMP:9586"/>
        <dbReference type="ChEBI" id="CHEBI:15444"/>
        <dbReference type="ChEBI" id="CHEBI:43474"/>
        <dbReference type="ChEBI" id="CHEBI:58601"/>
        <dbReference type="EC" id="2.4.1.1"/>
    </reaction>
</comment>
<gene>
    <name evidence="6" type="primary">glgP</name>
    <name evidence="6" type="ORF">DXZ20_13180</name>
</gene>
<dbReference type="InterPro" id="IPR052182">
    <property type="entry name" value="Glycogen/Maltodextrin_Phosph"/>
</dbReference>
<feature type="modified residue" description="N6-(pyridoxal phosphate)lysine" evidence="4">
    <location>
        <position position="604"/>
    </location>
</feature>
<proteinExistence type="inferred from homology"/>
<evidence type="ECO:0000313" key="6">
    <source>
        <dbReference type="EMBL" id="NEZ56612.1"/>
    </source>
</evidence>
<dbReference type="InterPro" id="IPR024517">
    <property type="entry name" value="Glycogen_phosphorylase_DUF3417"/>
</dbReference>
<dbReference type="InterPro" id="IPR000811">
    <property type="entry name" value="Glyco_trans_35"/>
</dbReference>
<feature type="domain" description="DUF3417" evidence="5">
    <location>
        <begin position="11"/>
        <end position="121"/>
    </location>
</feature>
<protein>
    <submittedName>
        <fullName evidence="6">Alpha-glucan family phosphorylase</fullName>
    </submittedName>
</protein>
<dbReference type="EMBL" id="QXHD01000004">
    <property type="protein sequence ID" value="NEZ56612.1"/>
    <property type="molecule type" value="Genomic_DNA"/>
</dbReference>
<dbReference type="RefSeq" id="WP_163698604.1">
    <property type="nucleotide sequence ID" value="NZ_QXHD01000004.1"/>
</dbReference>
<dbReference type="GO" id="GO:0030170">
    <property type="term" value="F:pyridoxal phosphate binding"/>
    <property type="evidence" value="ECO:0007669"/>
    <property type="project" value="InterPro"/>
</dbReference>
<evidence type="ECO:0000256" key="1">
    <source>
        <dbReference type="ARBA" id="ARBA00001275"/>
    </source>
</evidence>
<dbReference type="PIRSF" id="PIRSF000460">
    <property type="entry name" value="Pprylas_GlgP"/>
    <property type="match status" value="1"/>
</dbReference>
<dbReference type="PANTHER" id="PTHR42655:SF1">
    <property type="entry name" value="GLYCOGEN PHOSPHORYLASE"/>
    <property type="match status" value="1"/>
</dbReference>